<protein>
    <submittedName>
        <fullName evidence="2">Uncharacterized protein</fullName>
    </submittedName>
</protein>
<feature type="non-terminal residue" evidence="2">
    <location>
        <position position="77"/>
    </location>
</feature>
<gene>
    <name evidence="2" type="ORF">PIB30_074384</name>
</gene>
<name>A0ABU6WP93_9FABA</name>
<evidence type="ECO:0000256" key="1">
    <source>
        <dbReference type="SAM" id="MobiDB-lite"/>
    </source>
</evidence>
<evidence type="ECO:0000313" key="3">
    <source>
        <dbReference type="Proteomes" id="UP001341840"/>
    </source>
</evidence>
<sequence>MTCLLAHFREKKVRKAWRKLRKDMGSKDRRKEAKKRRELTPRARALQLPRPRPKGGWKRKSTATAQPRGPERAATPT</sequence>
<proteinExistence type="predicted"/>
<reference evidence="2 3" key="1">
    <citation type="journal article" date="2023" name="Plants (Basel)">
        <title>Bridging the Gap: Combining Genomics and Transcriptomics Approaches to Understand Stylosanthes scabra, an Orphan Legume from the Brazilian Caatinga.</title>
        <authorList>
            <person name="Ferreira-Neto J.R.C."/>
            <person name="da Silva M.D."/>
            <person name="Binneck E."/>
            <person name="de Melo N.F."/>
            <person name="da Silva R.H."/>
            <person name="de Melo A.L.T.M."/>
            <person name="Pandolfi V."/>
            <person name="Bustamante F.O."/>
            <person name="Brasileiro-Vidal A.C."/>
            <person name="Benko-Iseppon A.M."/>
        </authorList>
    </citation>
    <scope>NUCLEOTIDE SEQUENCE [LARGE SCALE GENOMIC DNA]</scope>
    <source>
        <tissue evidence="2">Leaves</tissue>
    </source>
</reference>
<feature type="compositionally biased region" description="Basic and acidic residues" evidence="1">
    <location>
        <begin position="22"/>
        <end position="31"/>
    </location>
</feature>
<dbReference type="EMBL" id="JASCZI010182166">
    <property type="protein sequence ID" value="MED6187221.1"/>
    <property type="molecule type" value="Genomic_DNA"/>
</dbReference>
<accession>A0ABU6WP93</accession>
<dbReference type="Proteomes" id="UP001341840">
    <property type="component" value="Unassembled WGS sequence"/>
</dbReference>
<evidence type="ECO:0000313" key="2">
    <source>
        <dbReference type="EMBL" id="MED6187221.1"/>
    </source>
</evidence>
<organism evidence="2 3">
    <name type="scientific">Stylosanthes scabra</name>
    <dbReference type="NCBI Taxonomy" id="79078"/>
    <lineage>
        <taxon>Eukaryota</taxon>
        <taxon>Viridiplantae</taxon>
        <taxon>Streptophyta</taxon>
        <taxon>Embryophyta</taxon>
        <taxon>Tracheophyta</taxon>
        <taxon>Spermatophyta</taxon>
        <taxon>Magnoliopsida</taxon>
        <taxon>eudicotyledons</taxon>
        <taxon>Gunneridae</taxon>
        <taxon>Pentapetalae</taxon>
        <taxon>rosids</taxon>
        <taxon>fabids</taxon>
        <taxon>Fabales</taxon>
        <taxon>Fabaceae</taxon>
        <taxon>Papilionoideae</taxon>
        <taxon>50 kb inversion clade</taxon>
        <taxon>dalbergioids sensu lato</taxon>
        <taxon>Dalbergieae</taxon>
        <taxon>Pterocarpus clade</taxon>
        <taxon>Stylosanthes</taxon>
    </lineage>
</organism>
<feature type="region of interest" description="Disordered" evidence="1">
    <location>
        <begin position="14"/>
        <end position="77"/>
    </location>
</feature>
<keyword evidence="3" id="KW-1185">Reference proteome</keyword>
<feature type="compositionally biased region" description="Basic residues" evidence="1">
    <location>
        <begin position="51"/>
        <end position="61"/>
    </location>
</feature>
<comment type="caution">
    <text evidence="2">The sequence shown here is derived from an EMBL/GenBank/DDBJ whole genome shotgun (WGS) entry which is preliminary data.</text>
</comment>